<dbReference type="InterPro" id="IPR010982">
    <property type="entry name" value="Lambda_DNA-bd_dom_sf"/>
</dbReference>
<keyword evidence="1" id="KW-0805">Transcription regulation</keyword>
<organism evidence="5">
    <name type="scientific">Deinococcus sonorensis KR-87</name>
    <dbReference type="NCBI Taxonomy" id="694439"/>
    <lineage>
        <taxon>Bacteria</taxon>
        <taxon>Thermotogati</taxon>
        <taxon>Deinococcota</taxon>
        <taxon>Deinococci</taxon>
        <taxon>Deinococcales</taxon>
        <taxon>Deinococcaceae</taxon>
        <taxon>Deinococcus</taxon>
    </lineage>
</organism>
<dbReference type="PROSITE" id="PS50932">
    <property type="entry name" value="HTH_LACI_2"/>
    <property type="match status" value="1"/>
</dbReference>
<dbReference type="Pfam" id="PF00356">
    <property type="entry name" value="LacI"/>
    <property type="match status" value="1"/>
</dbReference>
<dbReference type="EMBL" id="CP158300">
    <property type="protein sequence ID" value="XBV87322.1"/>
    <property type="molecule type" value="Genomic_DNA"/>
</dbReference>
<dbReference type="GO" id="GO:0000976">
    <property type="term" value="F:transcription cis-regulatory region binding"/>
    <property type="evidence" value="ECO:0007669"/>
    <property type="project" value="TreeGrafter"/>
</dbReference>
<proteinExistence type="predicted"/>
<dbReference type="RefSeq" id="WP_350245472.1">
    <property type="nucleotide sequence ID" value="NZ_CP158300.1"/>
</dbReference>
<accession>A0AAU7UFR5</accession>
<geneLocation type="plasmid" evidence="5">
    <name>pDson02</name>
</geneLocation>
<dbReference type="CDD" id="cd01392">
    <property type="entry name" value="HTH_LacI"/>
    <property type="match status" value="1"/>
</dbReference>
<evidence type="ECO:0000256" key="2">
    <source>
        <dbReference type="ARBA" id="ARBA00023125"/>
    </source>
</evidence>
<reference evidence="5" key="1">
    <citation type="submission" date="2024-06" db="EMBL/GenBank/DDBJ databases">
        <title>Draft Genome Sequence of Deinococcus sonorensis Type Strain KR-87, a Biofilm Producing Representative of the Genus Deinococcus.</title>
        <authorList>
            <person name="Boren L.S."/>
            <person name="Grosso R.A."/>
            <person name="Hugenberg-Cox A.N."/>
            <person name="Hill J.T.E."/>
            <person name="Albert C.M."/>
            <person name="Tuohy J.M."/>
        </authorList>
    </citation>
    <scope>NUCLEOTIDE SEQUENCE</scope>
    <source>
        <strain evidence="5">KR-87</strain>
        <plasmid evidence="5">pDson02</plasmid>
    </source>
</reference>
<gene>
    <name evidence="5" type="ORF">ABOD76_21760</name>
</gene>
<dbReference type="Pfam" id="PF13377">
    <property type="entry name" value="Peripla_BP_3"/>
    <property type="match status" value="1"/>
</dbReference>
<dbReference type="PANTHER" id="PTHR30146">
    <property type="entry name" value="LACI-RELATED TRANSCRIPTIONAL REPRESSOR"/>
    <property type="match status" value="1"/>
</dbReference>
<dbReference type="SUPFAM" id="SSF47413">
    <property type="entry name" value="lambda repressor-like DNA-binding domains"/>
    <property type="match status" value="1"/>
</dbReference>
<protein>
    <submittedName>
        <fullName evidence="5">LacI family DNA-binding transcriptional regulator</fullName>
    </submittedName>
</protein>
<dbReference type="KEGG" id="dsc:ABOD76_21760"/>
<keyword evidence="3" id="KW-0804">Transcription</keyword>
<feature type="domain" description="HTH lacI-type" evidence="4">
    <location>
        <begin position="4"/>
        <end position="58"/>
    </location>
</feature>
<dbReference type="Gene3D" id="3.40.50.2300">
    <property type="match status" value="2"/>
</dbReference>
<dbReference type="GO" id="GO:0003700">
    <property type="term" value="F:DNA-binding transcription factor activity"/>
    <property type="evidence" value="ECO:0007669"/>
    <property type="project" value="TreeGrafter"/>
</dbReference>
<dbReference type="InterPro" id="IPR046335">
    <property type="entry name" value="LacI/GalR-like_sensor"/>
</dbReference>
<dbReference type="SUPFAM" id="SSF53822">
    <property type="entry name" value="Periplasmic binding protein-like I"/>
    <property type="match status" value="1"/>
</dbReference>
<dbReference type="Gene3D" id="1.10.260.40">
    <property type="entry name" value="lambda repressor-like DNA-binding domains"/>
    <property type="match status" value="1"/>
</dbReference>
<dbReference type="SMART" id="SM00354">
    <property type="entry name" value="HTH_LACI"/>
    <property type="match status" value="1"/>
</dbReference>
<keyword evidence="5" id="KW-0614">Plasmid</keyword>
<dbReference type="InterPro" id="IPR000843">
    <property type="entry name" value="HTH_LacI"/>
</dbReference>
<dbReference type="InterPro" id="IPR028082">
    <property type="entry name" value="Peripla_BP_I"/>
</dbReference>
<dbReference type="AlphaFoldDB" id="A0AAU7UFR5"/>
<name>A0AAU7UFR5_9DEIO</name>
<keyword evidence="2 5" id="KW-0238">DNA-binding</keyword>
<sequence length="332" mass="36961">MSKVTIKDVARHAGVQPSTVSRAINNHPHIRATTKARVLSSIQELGFVPDRAAQSFRTGRTRSISLLLPITGTDFYDRLINSIDEALEAYEYDAGIFPLLSERRLARYQNPAALPYHTDGLVYASLNPEQLYHDPLTIQGLPAVVFEVPSSRYDHVTVNNELGGSLAARHLQRRPATTFVINVEERFNTPFASGVFRERVRGFRAAQRDAGLDLPDTHIFTSDFTPERAHQAARRALQQRTGPVNIFVTCDVFARALLEEVRLAGLTPGDDVRIVGFDDDRQAEASGLTTLHQPVEEMGRTLTRLLMERIADPSLPVRSVQFDPVLKVRGTA</sequence>
<evidence type="ECO:0000256" key="3">
    <source>
        <dbReference type="ARBA" id="ARBA00023163"/>
    </source>
</evidence>
<evidence type="ECO:0000259" key="4">
    <source>
        <dbReference type="PROSITE" id="PS50932"/>
    </source>
</evidence>
<dbReference type="PANTHER" id="PTHR30146:SF120">
    <property type="entry name" value="ALANINE RACEMASE"/>
    <property type="match status" value="1"/>
</dbReference>
<evidence type="ECO:0000313" key="5">
    <source>
        <dbReference type="EMBL" id="XBV87322.1"/>
    </source>
</evidence>
<evidence type="ECO:0000256" key="1">
    <source>
        <dbReference type="ARBA" id="ARBA00023015"/>
    </source>
</evidence>
<dbReference type="PRINTS" id="PR00036">
    <property type="entry name" value="HTHLACI"/>
</dbReference>